<evidence type="ECO:0000313" key="8">
    <source>
        <dbReference type="EMBL" id="QXJ27059.1"/>
    </source>
</evidence>
<evidence type="ECO:0000256" key="2">
    <source>
        <dbReference type="ARBA" id="ARBA00022908"/>
    </source>
</evidence>
<evidence type="ECO:0000256" key="3">
    <source>
        <dbReference type="ARBA" id="ARBA00023125"/>
    </source>
</evidence>
<dbReference type="InterPro" id="IPR044068">
    <property type="entry name" value="CB"/>
</dbReference>
<name>A0ABX8R7H8_9ACTN</name>
<dbReference type="Pfam" id="PF00589">
    <property type="entry name" value="Phage_integrase"/>
    <property type="match status" value="1"/>
</dbReference>
<dbReference type="PANTHER" id="PTHR30349">
    <property type="entry name" value="PHAGE INTEGRASE-RELATED"/>
    <property type="match status" value="1"/>
</dbReference>
<dbReference type="InterPro" id="IPR004107">
    <property type="entry name" value="Integrase_SAM-like_N"/>
</dbReference>
<proteinExistence type="inferred from homology"/>
<organism evidence="8 9">
    <name type="scientific">Actinomadura graeca</name>
    <dbReference type="NCBI Taxonomy" id="2750812"/>
    <lineage>
        <taxon>Bacteria</taxon>
        <taxon>Bacillati</taxon>
        <taxon>Actinomycetota</taxon>
        <taxon>Actinomycetes</taxon>
        <taxon>Streptosporangiales</taxon>
        <taxon>Thermomonosporaceae</taxon>
        <taxon>Actinomadura</taxon>
    </lineage>
</organism>
<evidence type="ECO:0000256" key="4">
    <source>
        <dbReference type="ARBA" id="ARBA00023172"/>
    </source>
</evidence>
<evidence type="ECO:0000259" key="7">
    <source>
        <dbReference type="PROSITE" id="PS51900"/>
    </source>
</evidence>
<feature type="domain" description="Tyr recombinase" evidence="6">
    <location>
        <begin position="190"/>
        <end position="370"/>
    </location>
</feature>
<sequence length="379" mass="39017">MDDAPLTGTLIGAAAAASRASVTVSPDGRGVDVPAPMVASVGDIAGLAPRRARGDGGEVAAADVDLVDALPRDLAWSTVAAWLTAGKSVSTRRARLADLAAWLRWLQAHAPGLALLAATEDTVTGYREAIATGTARAGIKTPGKPLSAASVARRLSSLASFYGYAVRRAGLARNPAAAELVERPEVAGVGVTPSRTLGEAVALLEGAERIAPGHPGDAAAVALLISTGLRAAEVAGLSAERIGTDAGHYVIRVRVKGGKTVAVPLPPRVCALVLPRTEGKRPADLIITREDGRPFDRWRLTTALRRAARAAEVDPAGLTPHVLRATAATLLLDAGVPVELVQDLLGHASPVTTQRYDRGTRRLDGHATYRLASILAGGA</sequence>
<keyword evidence="2" id="KW-0229">DNA integration</keyword>
<keyword evidence="4" id="KW-0233">DNA recombination</keyword>
<dbReference type="InterPro" id="IPR013762">
    <property type="entry name" value="Integrase-like_cat_sf"/>
</dbReference>
<evidence type="ECO:0000256" key="5">
    <source>
        <dbReference type="PROSITE-ProRule" id="PRU01248"/>
    </source>
</evidence>
<reference evidence="8" key="1">
    <citation type="submission" date="2020-07" db="EMBL/GenBank/DDBJ databases">
        <authorList>
            <person name="Tarantini F.S."/>
            <person name="Hong K.W."/>
            <person name="Chan K.G."/>
        </authorList>
    </citation>
    <scope>NUCLEOTIDE SEQUENCE</scope>
    <source>
        <strain evidence="8">32-07</strain>
        <plasmid evidence="8">pAGRA3207_1</plasmid>
    </source>
</reference>
<evidence type="ECO:0000313" key="9">
    <source>
        <dbReference type="Proteomes" id="UP001049518"/>
    </source>
</evidence>
<dbReference type="SUPFAM" id="SSF56349">
    <property type="entry name" value="DNA breaking-rejoining enzymes"/>
    <property type="match status" value="1"/>
</dbReference>
<protein>
    <submittedName>
        <fullName evidence="8">Tyrosine-type recombinase/integrase</fullName>
    </submittedName>
</protein>
<dbReference type="Gene3D" id="1.10.443.10">
    <property type="entry name" value="Intergrase catalytic core"/>
    <property type="match status" value="1"/>
</dbReference>
<dbReference type="EMBL" id="CP059573">
    <property type="protein sequence ID" value="QXJ27059.1"/>
    <property type="molecule type" value="Genomic_DNA"/>
</dbReference>
<dbReference type="PROSITE" id="PS51900">
    <property type="entry name" value="CB"/>
    <property type="match status" value="1"/>
</dbReference>
<dbReference type="CDD" id="cd00397">
    <property type="entry name" value="DNA_BRE_C"/>
    <property type="match status" value="1"/>
</dbReference>
<feature type="domain" description="Core-binding (CB)" evidence="7">
    <location>
        <begin position="73"/>
        <end position="166"/>
    </location>
</feature>
<evidence type="ECO:0000259" key="6">
    <source>
        <dbReference type="PROSITE" id="PS51898"/>
    </source>
</evidence>
<dbReference type="PANTHER" id="PTHR30349:SF64">
    <property type="entry name" value="PROPHAGE INTEGRASE INTD-RELATED"/>
    <property type="match status" value="1"/>
</dbReference>
<keyword evidence="3 5" id="KW-0238">DNA-binding</keyword>
<keyword evidence="9" id="KW-1185">Reference proteome</keyword>
<gene>
    <name evidence="8" type="ORF">AGRA3207_007856</name>
</gene>
<geneLocation type="plasmid" evidence="8 9">
    <name>pAGRA3207_1</name>
</geneLocation>
<dbReference type="Pfam" id="PF02899">
    <property type="entry name" value="Phage_int_SAM_1"/>
    <property type="match status" value="1"/>
</dbReference>
<dbReference type="InterPro" id="IPR010998">
    <property type="entry name" value="Integrase_recombinase_N"/>
</dbReference>
<dbReference type="InterPro" id="IPR011010">
    <property type="entry name" value="DNA_brk_join_enz"/>
</dbReference>
<comment type="similarity">
    <text evidence="1">Belongs to the 'phage' integrase family.</text>
</comment>
<dbReference type="PROSITE" id="PS51898">
    <property type="entry name" value="TYR_RECOMBINASE"/>
    <property type="match status" value="1"/>
</dbReference>
<dbReference type="InterPro" id="IPR002104">
    <property type="entry name" value="Integrase_catalytic"/>
</dbReference>
<dbReference type="InterPro" id="IPR050090">
    <property type="entry name" value="Tyrosine_recombinase_XerCD"/>
</dbReference>
<keyword evidence="8" id="KW-0614">Plasmid</keyword>
<dbReference type="Proteomes" id="UP001049518">
    <property type="component" value="Plasmid pAGRA3207_1"/>
</dbReference>
<dbReference type="Gene3D" id="1.10.150.130">
    <property type="match status" value="1"/>
</dbReference>
<dbReference type="RefSeq" id="WP_231336566.1">
    <property type="nucleotide sequence ID" value="NZ_CP059573.1"/>
</dbReference>
<evidence type="ECO:0000256" key="1">
    <source>
        <dbReference type="ARBA" id="ARBA00008857"/>
    </source>
</evidence>
<accession>A0ABX8R7H8</accession>